<dbReference type="Pfam" id="PF22936">
    <property type="entry name" value="Pol_BBD"/>
    <property type="match status" value="1"/>
</dbReference>
<name>A0A1Y2LS44_EPING</name>
<accession>A0A1Y2LS44</accession>
<feature type="region of interest" description="Disordered" evidence="1">
    <location>
        <begin position="447"/>
        <end position="513"/>
    </location>
</feature>
<evidence type="ECO:0000313" key="3">
    <source>
        <dbReference type="EMBL" id="OSS46693.1"/>
    </source>
</evidence>
<feature type="domain" description="Retrovirus-related Pol polyprotein from transposon TNT 1-94-like beta-barrel" evidence="2">
    <location>
        <begin position="328"/>
        <end position="406"/>
    </location>
</feature>
<feature type="compositionally biased region" description="Polar residues" evidence="1">
    <location>
        <begin position="229"/>
        <end position="249"/>
    </location>
</feature>
<feature type="compositionally biased region" description="Polar residues" evidence="1">
    <location>
        <begin position="653"/>
        <end position="662"/>
    </location>
</feature>
<feature type="region of interest" description="Disordered" evidence="1">
    <location>
        <begin position="647"/>
        <end position="681"/>
    </location>
</feature>
<evidence type="ECO:0000259" key="2">
    <source>
        <dbReference type="Pfam" id="PF22936"/>
    </source>
</evidence>
<dbReference type="InterPro" id="IPR054722">
    <property type="entry name" value="PolX-like_BBD"/>
</dbReference>
<reference evidence="3 4" key="1">
    <citation type="journal article" date="2017" name="Genome Announc.">
        <title>Genome sequence of the saprophytic ascomycete Epicoccum nigrum ICMP 19927 strain isolated from New Zealand.</title>
        <authorList>
            <person name="Fokin M."/>
            <person name="Fleetwood D."/>
            <person name="Weir B.S."/>
            <person name="Villas-Boas S.G."/>
        </authorList>
    </citation>
    <scope>NUCLEOTIDE SEQUENCE [LARGE SCALE GENOMIC DNA]</scope>
    <source>
        <strain evidence="3 4">ICMP 19927</strain>
    </source>
</reference>
<sequence length="748" mass="80934">MPLKRTFYRRVNKNIKPLHCECDKSYTRADHFERHKSVCGHNSEYVAASEPLPESSPDSRPFYCSCGVGFTAADAFSRHRNRMGHEGNWVQSRYQPRGHSATPSTAKPQDDRDELTGARETKPLCNIIETSSKATDIAAAPEGLEITSSEVISLVETSQTLQMQHLETGEIDSVSLEMKQKAQGIQISVKPTEDPLFETQSSRDGSEERSINVDEDQGKAAPFIDETAVPQQDQASTTESSTSPAQQTPKARKNDTLSLKSSDPLRKSKNAGICKDRSPKRNIERSGKSFMEKHCNLLSSVTVGLLAAGFCVWAGCNMFTAATSSREWVLDSTALQHIAKEGNSFHNKEALYEECSWARDGWSCGDWSGQVQLTFDNGKILTLEDVSYQPGARSNVVSLNKLGASGVSGFWNESEIAVYNDTSAEFVGKAVFGKSAYTLDGLVEEKTVSPSSIPATATNLSQTETTPSSTVSRSSQTTRATSLEPSARPWTSSLTALPMRSSTTTTVPTPKPTNTVVNVTRKPRKRPLRTSALGDETTTPGATATVQNLILNSTKASATGGRFSLYDLFKYLPEKPSNPKLPTSQPEPTPVQSTSSKKRRLEDATQGSSKKARTTSASPSPPSQIPSTTSSWSGWWPISVPRIPWPKGAAPSLNATVPSDQANAPPAAAEPSTEQASPSSGGAAWFGAFAKAKRLGAHQYAKERRAGAKAGTARQNAELKNRVRREGKVCPPCPPCEAGWDLPWVNRG</sequence>
<gene>
    <name evidence="3" type="ORF">B5807_09078</name>
</gene>
<feature type="compositionally biased region" description="Polar residues" evidence="1">
    <location>
        <begin position="580"/>
        <end position="595"/>
    </location>
</feature>
<dbReference type="Proteomes" id="UP000193240">
    <property type="component" value="Unassembled WGS sequence"/>
</dbReference>
<feature type="region of interest" description="Disordered" evidence="1">
    <location>
        <begin position="704"/>
        <end position="730"/>
    </location>
</feature>
<feature type="compositionally biased region" description="Basic and acidic residues" evidence="1">
    <location>
        <begin position="204"/>
        <end position="218"/>
    </location>
</feature>
<keyword evidence="4" id="KW-1185">Reference proteome</keyword>
<feature type="region of interest" description="Disordered" evidence="1">
    <location>
        <begin position="185"/>
        <end position="280"/>
    </location>
</feature>
<feature type="compositionally biased region" description="Basic and acidic residues" evidence="1">
    <location>
        <begin position="108"/>
        <end position="122"/>
    </location>
</feature>
<proteinExistence type="predicted"/>
<feature type="region of interest" description="Disordered" evidence="1">
    <location>
        <begin position="87"/>
        <end position="122"/>
    </location>
</feature>
<dbReference type="EMBL" id="KZ107850">
    <property type="protein sequence ID" value="OSS46693.1"/>
    <property type="molecule type" value="Genomic_DNA"/>
</dbReference>
<feature type="compositionally biased region" description="Polar residues" evidence="1">
    <location>
        <begin position="448"/>
        <end position="462"/>
    </location>
</feature>
<dbReference type="InParanoid" id="A0A1Y2LS44"/>
<feature type="compositionally biased region" description="Low complexity" evidence="1">
    <location>
        <begin position="503"/>
        <end position="513"/>
    </location>
</feature>
<feature type="region of interest" description="Disordered" evidence="1">
    <location>
        <begin position="576"/>
        <end position="632"/>
    </location>
</feature>
<evidence type="ECO:0000256" key="1">
    <source>
        <dbReference type="SAM" id="MobiDB-lite"/>
    </source>
</evidence>
<feature type="compositionally biased region" description="Low complexity" evidence="1">
    <location>
        <begin position="463"/>
        <end position="482"/>
    </location>
</feature>
<feature type="region of interest" description="Disordered" evidence="1">
    <location>
        <begin position="521"/>
        <end position="540"/>
    </location>
</feature>
<organism evidence="3 4">
    <name type="scientific">Epicoccum nigrum</name>
    <name type="common">Soil fungus</name>
    <name type="synonym">Epicoccum purpurascens</name>
    <dbReference type="NCBI Taxonomy" id="105696"/>
    <lineage>
        <taxon>Eukaryota</taxon>
        <taxon>Fungi</taxon>
        <taxon>Dikarya</taxon>
        <taxon>Ascomycota</taxon>
        <taxon>Pezizomycotina</taxon>
        <taxon>Dothideomycetes</taxon>
        <taxon>Pleosporomycetidae</taxon>
        <taxon>Pleosporales</taxon>
        <taxon>Pleosporineae</taxon>
        <taxon>Didymellaceae</taxon>
        <taxon>Epicoccum</taxon>
    </lineage>
</organism>
<evidence type="ECO:0000313" key="4">
    <source>
        <dbReference type="Proteomes" id="UP000193240"/>
    </source>
</evidence>
<dbReference type="AlphaFoldDB" id="A0A1Y2LS44"/>
<protein>
    <recommendedName>
        <fullName evidence="2">Retrovirus-related Pol polyprotein from transposon TNT 1-94-like beta-barrel domain-containing protein</fullName>
    </recommendedName>
</protein>
<dbReference type="STRING" id="105696.A0A1Y2LS44"/>
<feature type="compositionally biased region" description="Basic and acidic residues" evidence="1">
    <location>
        <begin position="717"/>
        <end position="728"/>
    </location>
</feature>